<dbReference type="Proteomes" id="UP000521676">
    <property type="component" value="Unassembled WGS sequence"/>
</dbReference>
<accession>A0A8T7M174</accession>
<feature type="domain" description="Histone deacetylase" evidence="5">
    <location>
        <begin position="29"/>
        <end position="321"/>
    </location>
</feature>
<dbReference type="GO" id="GO:0045150">
    <property type="term" value="P:acetoin catabolic process"/>
    <property type="evidence" value="ECO:0007669"/>
    <property type="project" value="UniProtKB-KW"/>
</dbReference>
<reference evidence="7" key="2">
    <citation type="journal article" date="2024" name="Nature">
        <title>Anoxygenic phototroph of the Chloroflexota uses a type I reaction centre.</title>
        <authorList>
            <person name="Tsuji J.M."/>
            <person name="Shaw N.A."/>
            <person name="Nagashima S."/>
            <person name="Venkiteswaran J.J."/>
            <person name="Schiff S.L."/>
            <person name="Watanabe T."/>
            <person name="Fukui M."/>
            <person name="Hanada S."/>
            <person name="Tank M."/>
            <person name="Neufeld J.D."/>
        </authorList>
    </citation>
    <scope>NUCLEOTIDE SEQUENCE</scope>
    <source>
        <strain evidence="7">L227-S17</strain>
    </source>
</reference>
<keyword evidence="9" id="KW-1185">Reference proteome</keyword>
<dbReference type="PANTHER" id="PTHR10625">
    <property type="entry name" value="HISTONE DEACETYLASE HDAC1-RELATED"/>
    <property type="match status" value="1"/>
</dbReference>
<evidence type="ECO:0000313" key="7">
    <source>
        <dbReference type="EMBL" id="WJW66278.1"/>
    </source>
</evidence>
<keyword evidence="4" id="KW-0006">Acetoin catabolism</keyword>
<dbReference type="RefSeq" id="WP_341468162.1">
    <property type="nucleotide sequence ID" value="NZ_CP128399.1"/>
</dbReference>
<dbReference type="EMBL" id="CP128399">
    <property type="protein sequence ID" value="WJW66278.1"/>
    <property type="molecule type" value="Genomic_DNA"/>
</dbReference>
<dbReference type="Pfam" id="PF00850">
    <property type="entry name" value="Hist_deacetyl"/>
    <property type="match status" value="1"/>
</dbReference>
<dbReference type="InterPro" id="IPR000286">
    <property type="entry name" value="HDACs"/>
</dbReference>
<dbReference type="EMBL" id="JACATZ010000001">
    <property type="protein sequence ID" value="NWJ44386.1"/>
    <property type="molecule type" value="Genomic_DNA"/>
</dbReference>
<reference evidence="6 8" key="1">
    <citation type="submission" date="2020-06" db="EMBL/GenBank/DDBJ databases">
        <title>Anoxygenic phototrophic Chloroflexota member uses a Type I reaction center.</title>
        <authorList>
            <person name="Tsuji J.M."/>
            <person name="Shaw N.A."/>
            <person name="Nagashima S."/>
            <person name="Venkiteswaran J."/>
            <person name="Schiff S.L."/>
            <person name="Hanada S."/>
            <person name="Tank M."/>
            <person name="Neufeld J.D."/>
        </authorList>
    </citation>
    <scope>NUCLEOTIDE SEQUENCE [LARGE SCALE GENOMIC DNA]</scope>
    <source>
        <strain evidence="6">L227-S17</strain>
    </source>
</reference>
<dbReference type="InterPro" id="IPR037138">
    <property type="entry name" value="His_deacetylse_dom_sf"/>
</dbReference>
<dbReference type="CDD" id="cd09994">
    <property type="entry name" value="HDAC_AcuC_like"/>
    <property type="match status" value="1"/>
</dbReference>
<evidence type="ECO:0000313" key="9">
    <source>
        <dbReference type="Proteomes" id="UP001431572"/>
    </source>
</evidence>
<dbReference type="InterPro" id="IPR023696">
    <property type="entry name" value="Ureohydrolase_dom_sf"/>
</dbReference>
<sequence>MTNENLGQSKKLAIVYGPELLNYDFGPEHPFGSKRGKVTWELLKALGIPEREDVLNLNTREASNEELRLFHTQDYIDFVESACKRGFGYLDGGDTPAMLGGFEAAKTVVGSSWSICEAVMKGQARYGATIVGGLHHSFPGRASGFCVFNDLAVSIQLLRREFKLKRVAYIDIDAHHGDGVMYGFYEDPNVIFIDFHEDGRYLFPGTGAIHELGRGIATGTKFNMPMPPYSGDQSFIRAWDSLVPQLLHDLKPEFILLQMGVDGHGGDPLTELNYSSASYKHIIRSLREQAEEICNGRLALFGGGGYNLESCALRWTEMIATLIDAELPDFLPDIWRTHYKEITGEEAPVTFQEDSTGDNTLVRVSEMVDWFRMKGYLLA</sequence>
<evidence type="ECO:0000256" key="2">
    <source>
        <dbReference type="ARBA" id="ARBA00005947"/>
    </source>
</evidence>
<dbReference type="Proteomes" id="UP001431572">
    <property type="component" value="Chromosome 1"/>
</dbReference>
<dbReference type="GO" id="GO:0040029">
    <property type="term" value="P:epigenetic regulation of gene expression"/>
    <property type="evidence" value="ECO:0007669"/>
    <property type="project" value="TreeGrafter"/>
</dbReference>
<evidence type="ECO:0000256" key="1">
    <source>
        <dbReference type="ARBA" id="ARBA00005101"/>
    </source>
</evidence>
<comment type="similarity">
    <text evidence="2">Belongs to the histone deacetylase family.</text>
</comment>
<gene>
    <name evidence="6" type="ORF">HXX08_00760</name>
    <name evidence="7" type="ORF">OZ401_002071</name>
</gene>
<dbReference type="Gene3D" id="3.40.800.20">
    <property type="entry name" value="Histone deacetylase domain"/>
    <property type="match status" value="1"/>
</dbReference>
<evidence type="ECO:0000313" key="6">
    <source>
        <dbReference type="EMBL" id="NWJ44386.1"/>
    </source>
</evidence>
<dbReference type="InterPro" id="IPR023801">
    <property type="entry name" value="His_deacetylse_dom"/>
</dbReference>
<dbReference type="GO" id="GO:0004407">
    <property type="term" value="F:histone deacetylase activity"/>
    <property type="evidence" value="ECO:0007669"/>
    <property type="project" value="TreeGrafter"/>
</dbReference>
<proteinExistence type="inferred from homology"/>
<comment type="pathway">
    <text evidence="1">Ketone degradation; acetoin degradation.</text>
</comment>
<evidence type="ECO:0000259" key="5">
    <source>
        <dbReference type="Pfam" id="PF00850"/>
    </source>
</evidence>
<organism evidence="6 8">
    <name type="scientific">Candidatus Chlorohelix allophototropha</name>
    <dbReference type="NCBI Taxonomy" id="3003348"/>
    <lineage>
        <taxon>Bacteria</taxon>
        <taxon>Bacillati</taxon>
        <taxon>Chloroflexota</taxon>
        <taxon>Chloroflexia</taxon>
        <taxon>Candidatus Chloroheliales</taxon>
        <taxon>Candidatus Chloroheliaceae</taxon>
        <taxon>Candidatus Chlorohelix</taxon>
    </lineage>
</organism>
<dbReference type="InterPro" id="IPR003085">
    <property type="entry name" value="AcuC"/>
</dbReference>
<protein>
    <recommendedName>
        <fullName evidence="3">Acetoin utilization protein AcuC</fullName>
    </recommendedName>
</protein>
<evidence type="ECO:0000256" key="3">
    <source>
        <dbReference type="ARBA" id="ARBA00020218"/>
    </source>
</evidence>
<name>A0A8T7M174_9CHLR</name>
<dbReference type="SUPFAM" id="SSF52768">
    <property type="entry name" value="Arginase/deacetylase"/>
    <property type="match status" value="1"/>
</dbReference>
<evidence type="ECO:0000256" key="4">
    <source>
        <dbReference type="ARBA" id="ARBA00022627"/>
    </source>
</evidence>
<dbReference type="PANTHER" id="PTHR10625:SF10">
    <property type="entry name" value="HISTONE DEACETYLASE HDAC1"/>
    <property type="match status" value="1"/>
</dbReference>
<dbReference type="AlphaFoldDB" id="A0A8T7M174"/>
<evidence type="ECO:0000313" key="8">
    <source>
        <dbReference type="Proteomes" id="UP000521676"/>
    </source>
</evidence>
<dbReference type="PRINTS" id="PR01270">
    <property type="entry name" value="HDASUPER"/>
</dbReference>